<keyword evidence="4" id="KW-0810">Translation regulation</keyword>
<gene>
    <name evidence="5" type="primary">regA</name>
    <name evidence="5" type="ORF">BN201_0028</name>
</gene>
<comment type="function">
    <text evidence="1">Controls the translation of a number of proteins (such as regA itself, rIIB and at least 35 others) by binding to their mRNA.</text>
</comment>
<dbReference type="SMR" id="A0A0B7MRI4"/>
<sequence length="120" mass="14384">MIEINLISPENFLKIKETLTRCGIANNRDKTLYQSCHILQKKGRYYIVHFKELLKLDGRSVKMTWEDELRRNNIAKLLAQWNLCTLIDSDFETTEVNNFRVLSFKQKEEWTLIEKYQIGR</sequence>
<evidence type="ECO:0000256" key="1">
    <source>
        <dbReference type="ARBA" id="ARBA00003563"/>
    </source>
</evidence>
<dbReference type="InterPro" id="IPR002702">
    <property type="entry name" value="Transl_repress_RegA"/>
</dbReference>
<evidence type="ECO:0000313" key="6">
    <source>
        <dbReference type="Proteomes" id="UP000203896"/>
    </source>
</evidence>
<dbReference type="EMBL" id="HE978309">
    <property type="protein sequence ID" value="CEO90631.1"/>
    <property type="molecule type" value="Genomic_DNA"/>
</dbReference>
<dbReference type="SUPFAM" id="SSF55064">
    <property type="entry name" value="Translational regulator protein regA"/>
    <property type="match status" value="1"/>
</dbReference>
<evidence type="ECO:0000256" key="3">
    <source>
        <dbReference type="ARBA" id="ARBA00022491"/>
    </source>
</evidence>
<dbReference type="OrthoDB" id="14181at10239"/>
<proteinExistence type="predicted"/>
<dbReference type="GeneID" id="23301078"/>
<dbReference type="InterPro" id="IPR036516">
    <property type="entry name" value="Transl_repress_RegA_sf"/>
</dbReference>
<dbReference type="Proteomes" id="UP000203896">
    <property type="component" value="Segment"/>
</dbReference>
<name>A0A0B7MRI4_9CAUD</name>
<evidence type="ECO:0000256" key="4">
    <source>
        <dbReference type="ARBA" id="ARBA00022845"/>
    </source>
</evidence>
<dbReference type="Gene3D" id="3.30.70.650">
    <property type="entry name" value="Translation repressor RegA"/>
    <property type="match status" value="1"/>
</dbReference>
<reference evidence="5 6" key="1">
    <citation type="submission" date="2012-08" db="EMBL/GenBank/DDBJ databases">
        <title>Selection and characterization of a candidate therapeutic bacteriophage that lyses the German Escherichia coli O104:H4 outbreak strain.</title>
        <authorList>
            <person name="Merabishvilli M."/>
            <person name="De Vos D."/>
            <person name="Verbeken G."/>
            <person name="Kropinski A."/>
            <person name="Vandenheuvel D."/>
            <person name="Lavigne R."/>
            <person name="Wattiau P."/>
            <person name="Mast J."/>
            <person name="Ragimbeau C."/>
            <person name="Mossong J."/>
            <person name="Scheres J."/>
            <person name="Chanishvili N."/>
            <person name="Vaneechoutte M."/>
            <person name="Pirnay J.P."/>
        </authorList>
    </citation>
    <scope>NUCLEOTIDE SEQUENCE [LARGE SCALE GENOMIC DNA]</scope>
</reference>
<accession>A0A0B7MRI4</accession>
<evidence type="ECO:0000256" key="2">
    <source>
        <dbReference type="ARBA" id="ARBA00017936"/>
    </source>
</evidence>
<keyword evidence="6" id="KW-1185">Reference proteome</keyword>
<dbReference type="RefSeq" id="YP_009118711.1">
    <property type="nucleotide sequence ID" value="NC_025425.1"/>
</dbReference>
<keyword evidence="3" id="KW-0678">Repressor</keyword>
<evidence type="ECO:0000313" key="5">
    <source>
        <dbReference type="EMBL" id="CEO90631.1"/>
    </source>
</evidence>
<protein>
    <recommendedName>
        <fullName evidence="2">Translation repressor protein</fullName>
    </recommendedName>
</protein>
<dbReference type="KEGG" id="vg:23301078"/>
<dbReference type="Pfam" id="PF01818">
    <property type="entry name" value="Translat_reg"/>
    <property type="match status" value="1"/>
</dbReference>
<dbReference type="GO" id="GO:0003723">
    <property type="term" value="F:RNA binding"/>
    <property type="evidence" value="ECO:0007669"/>
    <property type="project" value="InterPro"/>
</dbReference>
<organism evidence="5 6">
    <name type="scientific">Enterobacteria phage GEC-3S</name>
    <dbReference type="NCBI Taxonomy" id="1222338"/>
    <lineage>
        <taxon>Viruses</taxon>
        <taxon>Duplodnaviria</taxon>
        <taxon>Heunggongvirae</taxon>
        <taxon>Uroviricota</taxon>
        <taxon>Caudoviricetes</taxon>
        <taxon>Pantevenvirales</taxon>
        <taxon>Straboviridae</taxon>
        <taxon>Krischvirus</taxon>
        <taxon>Krischvirus gec3s</taxon>
    </lineage>
</organism>